<gene>
    <name evidence="1" type="ORF">L1987_42229</name>
</gene>
<keyword evidence="2" id="KW-1185">Reference proteome</keyword>
<reference evidence="1 2" key="2">
    <citation type="journal article" date="2022" name="Mol. Ecol. Resour.">
        <title>The genomes of chicory, endive, great burdock and yacon provide insights into Asteraceae paleo-polyploidization history and plant inulin production.</title>
        <authorList>
            <person name="Fan W."/>
            <person name="Wang S."/>
            <person name="Wang H."/>
            <person name="Wang A."/>
            <person name="Jiang F."/>
            <person name="Liu H."/>
            <person name="Zhao H."/>
            <person name="Xu D."/>
            <person name="Zhang Y."/>
        </authorList>
    </citation>
    <scope>NUCLEOTIDE SEQUENCE [LARGE SCALE GENOMIC DNA]</scope>
    <source>
        <strain evidence="2">cv. Yunnan</strain>
        <tissue evidence="1">Leaves</tissue>
    </source>
</reference>
<name>A0ACB9GW00_9ASTR</name>
<protein>
    <submittedName>
        <fullName evidence="1">Uncharacterized protein</fullName>
    </submittedName>
</protein>
<organism evidence="1 2">
    <name type="scientific">Smallanthus sonchifolius</name>
    <dbReference type="NCBI Taxonomy" id="185202"/>
    <lineage>
        <taxon>Eukaryota</taxon>
        <taxon>Viridiplantae</taxon>
        <taxon>Streptophyta</taxon>
        <taxon>Embryophyta</taxon>
        <taxon>Tracheophyta</taxon>
        <taxon>Spermatophyta</taxon>
        <taxon>Magnoliopsida</taxon>
        <taxon>eudicotyledons</taxon>
        <taxon>Gunneridae</taxon>
        <taxon>Pentapetalae</taxon>
        <taxon>asterids</taxon>
        <taxon>campanulids</taxon>
        <taxon>Asterales</taxon>
        <taxon>Asteraceae</taxon>
        <taxon>Asteroideae</taxon>
        <taxon>Heliantheae alliance</taxon>
        <taxon>Millerieae</taxon>
        <taxon>Smallanthus</taxon>
    </lineage>
</organism>
<accession>A0ACB9GW00</accession>
<reference evidence="2" key="1">
    <citation type="journal article" date="2022" name="Mol. Ecol. Resour.">
        <title>The genomes of chicory, endive, great burdock and yacon provide insights into Asteraceae palaeo-polyploidization history and plant inulin production.</title>
        <authorList>
            <person name="Fan W."/>
            <person name="Wang S."/>
            <person name="Wang H."/>
            <person name="Wang A."/>
            <person name="Jiang F."/>
            <person name="Liu H."/>
            <person name="Zhao H."/>
            <person name="Xu D."/>
            <person name="Zhang Y."/>
        </authorList>
    </citation>
    <scope>NUCLEOTIDE SEQUENCE [LARGE SCALE GENOMIC DNA]</scope>
    <source>
        <strain evidence="2">cv. Yunnan</strain>
    </source>
</reference>
<evidence type="ECO:0000313" key="1">
    <source>
        <dbReference type="EMBL" id="KAI3787627.1"/>
    </source>
</evidence>
<dbReference type="Proteomes" id="UP001056120">
    <property type="component" value="Linkage Group LG13"/>
</dbReference>
<dbReference type="EMBL" id="CM042030">
    <property type="protein sequence ID" value="KAI3787627.1"/>
    <property type="molecule type" value="Genomic_DNA"/>
</dbReference>
<evidence type="ECO:0000313" key="2">
    <source>
        <dbReference type="Proteomes" id="UP001056120"/>
    </source>
</evidence>
<comment type="caution">
    <text evidence="1">The sequence shown here is derived from an EMBL/GenBank/DDBJ whole genome shotgun (WGS) entry which is preliminary data.</text>
</comment>
<sequence length="131" mass="15562">MLAQGLANDEVVLSFYDPQRRLWKFRYCYWKSSKSFVFTREWNQFVKDKKLMPKDKIIFYFQENLEMQNMGFWVIDTCKSTSHIGLSLKLSVKEEEEEEESVKDDKMDVEMIQTSNVKSHGLKLFGVQIIG</sequence>
<proteinExistence type="predicted"/>